<dbReference type="EMBL" id="JAVDRF010000004">
    <property type="protein sequence ID" value="MDR6536668.1"/>
    <property type="molecule type" value="Genomic_DNA"/>
</dbReference>
<dbReference type="Pfam" id="PF02195">
    <property type="entry name" value="ParB_N"/>
    <property type="match status" value="1"/>
</dbReference>
<dbReference type="InterPro" id="IPR037972">
    <property type="entry name" value="RepB_N"/>
</dbReference>
<evidence type="ECO:0000313" key="4">
    <source>
        <dbReference type="EMBL" id="MDR6536668.1"/>
    </source>
</evidence>
<evidence type="ECO:0000256" key="2">
    <source>
        <dbReference type="SAM" id="Coils"/>
    </source>
</evidence>
<dbReference type="InterPro" id="IPR050336">
    <property type="entry name" value="Chromosome_partition/occlusion"/>
</dbReference>
<keyword evidence="2" id="KW-0175">Coiled coil</keyword>
<feature type="domain" description="ParB-like N-terminal" evidence="3">
    <location>
        <begin position="84"/>
        <end position="180"/>
    </location>
</feature>
<dbReference type="InterPro" id="IPR003115">
    <property type="entry name" value="ParB_N"/>
</dbReference>
<comment type="caution">
    <text evidence="4">The sequence shown here is derived from an EMBL/GenBank/DDBJ whole genome shotgun (WGS) entry which is preliminary data.</text>
</comment>
<feature type="coiled-coil region" evidence="2">
    <location>
        <begin position="36"/>
        <end position="63"/>
    </location>
</feature>
<dbReference type="NCBIfam" id="TIGR00180">
    <property type="entry name" value="parB_part"/>
    <property type="match status" value="1"/>
</dbReference>
<keyword evidence="5" id="KW-1185">Reference proteome</keyword>
<dbReference type="CDD" id="cd16405">
    <property type="entry name" value="RepB_like_N"/>
    <property type="match status" value="1"/>
</dbReference>
<evidence type="ECO:0000259" key="3">
    <source>
        <dbReference type="SMART" id="SM00470"/>
    </source>
</evidence>
<dbReference type="RefSeq" id="WP_309901874.1">
    <property type="nucleotide sequence ID" value="NZ_JAVDRF010000004.1"/>
</dbReference>
<organism evidence="4 5">
    <name type="scientific">Variovorax soli</name>
    <dbReference type="NCBI Taxonomy" id="376815"/>
    <lineage>
        <taxon>Bacteria</taxon>
        <taxon>Pseudomonadati</taxon>
        <taxon>Pseudomonadota</taxon>
        <taxon>Betaproteobacteria</taxon>
        <taxon>Burkholderiales</taxon>
        <taxon>Comamonadaceae</taxon>
        <taxon>Variovorax</taxon>
    </lineage>
</organism>
<dbReference type="PANTHER" id="PTHR33375:SF1">
    <property type="entry name" value="CHROMOSOME-PARTITIONING PROTEIN PARB-RELATED"/>
    <property type="match status" value="1"/>
</dbReference>
<gene>
    <name evidence="4" type="ORF">J2739_002441</name>
</gene>
<sequence>MGLKDKASKIDFASIMPAAQTLPEAPKPKTAPGAMMAFANDQRSELLRENDELRSRAAQAGELEGRLREVSEELRGWDGALPARLIDTGDIARSEFANRHASAFQGKLFEDFKREIQEAGRNSQPIKVRTIAKPGDGPKYELVFGHRRYEACRQLGIPVWAVVENLDDRALVEEMDRENRGRADPSPWEQGMTYLRALEKGVYPSNRQMAASLGVDVSNLGKALALARLPEAVIAAFPTPQSIQLAWATELGKAFQEDEVGLVARAEALAAEKAVHSAKSVFARLVAPPASPAVVGDALPLASHALRLANQKVGALKFDALGRPSMRLSVKLSGEQQRALLKVMQAFVDAL</sequence>
<protein>
    <submittedName>
        <fullName evidence="4">ParB family chromosome partitioning protein</fullName>
    </submittedName>
</protein>
<comment type="similarity">
    <text evidence="1">Belongs to the ParB family.</text>
</comment>
<dbReference type="PANTHER" id="PTHR33375">
    <property type="entry name" value="CHROMOSOME-PARTITIONING PROTEIN PARB-RELATED"/>
    <property type="match status" value="1"/>
</dbReference>
<evidence type="ECO:0000313" key="5">
    <source>
        <dbReference type="Proteomes" id="UP001184230"/>
    </source>
</evidence>
<dbReference type="InterPro" id="IPR004437">
    <property type="entry name" value="ParB/RepB/Spo0J"/>
</dbReference>
<dbReference type="SUPFAM" id="SSF109709">
    <property type="entry name" value="KorB DNA-binding domain-like"/>
    <property type="match status" value="1"/>
</dbReference>
<dbReference type="SMART" id="SM00470">
    <property type="entry name" value="ParB"/>
    <property type="match status" value="1"/>
</dbReference>
<reference evidence="4 5" key="1">
    <citation type="submission" date="2023-07" db="EMBL/GenBank/DDBJ databases">
        <title>Sorghum-associated microbial communities from plants grown in Nebraska, USA.</title>
        <authorList>
            <person name="Schachtman D."/>
        </authorList>
    </citation>
    <scope>NUCLEOTIDE SEQUENCE [LARGE SCALE GENOMIC DNA]</scope>
    <source>
        <strain evidence="4 5">DS1781</strain>
    </source>
</reference>
<dbReference type="InterPro" id="IPR036086">
    <property type="entry name" value="ParB/Sulfiredoxin_sf"/>
</dbReference>
<dbReference type="Gene3D" id="1.10.10.2830">
    <property type="match status" value="1"/>
</dbReference>
<proteinExistence type="inferred from homology"/>
<accession>A0ABU1NEA0</accession>
<dbReference type="Proteomes" id="UP001184230">
    <property type="component" value="Unassembled WGS sequence"/>
</dbReference>
<name>A0ABU1NEA0_9BURK</name>
<dbReference type="Gene3D" id="3.90.1530.10">
    <property type="entry name" value="Conserved hypothetical protein from pyrococcus furiosus pfu- 392566-001, ParB domain"/>
    <property type="match status" value="1"/>
</dbReference>
<evidence type="ECO:0000256" key="1">
    <source>
        <dbReference type="ARBA" id="ARBA00006295"/>
    </source>
</evidence>
<dbReference type="SUPFAM" id="SSF110849">
    <property type="entry name" value="ParB/Sulfiredoxin"/>
    <property type="match status" value="1"/>
</dbReference>